<name>A0A420H737_9PEZI</name>
<feature type="region of interest" description="Disordered" evidence="1">
    <location>
        <begin position="32"/>
        <end position="56"/>
    </location>
</feature>
<protein>
    <submittedName>
        <fullName evidence="2">Uncharacterized protein</fullName>
    </submittedName>
</protein>
<evidence type="ECO:0000313" key="3">
    <source>
        <dbReference type="Proteomes" id="UP000286134"/>
    </source>
</evidence>
<reference evidence="2 3" key="1">
    <citation type="journal article" date="2018" name="BMC Genomics">
        <title>Comparative genome analyses reveal sequence features reflecting distinct modes of host-adaptation between dicot and monocot powdery mildew.</title>
        <authorList>
            <person name="Wu Y."/>
            <person name="Ma X."/>
            <person name="Pan Z."/>
            <person name="Kale S.D."/>
            <person name="Song Y."/>
            <person name="King H."/>
            <person name="Zhang Q."/>
            <person name="Presley C."/>
            <person name="Deng X."/>
            <person name="Wei C.I."/>
            <person name="Xiao S."/>
        </authorList>
    </citation>
    <scope>NUCLEOTIDE SEQUENCE [LARGE SCALE GENOMIC DNA]</scope>
    <source>
        <strain evidence="2">UMSG2</strain>
    </source>
</reference>
<dbReference type="EMBL" id="MCFK01010736">
    <property type="protein sequence ID" value="RKF53242.1"/>
    <property type="molecule type" value="Genomic_DNA"/>
</dbReference>
<keyword evidence="3" id="KW-1185">Reference proteome</keyword>
<gene>
    <name evidence="2" type="ORF">OnM2_107025</name>
</gene>
<feature type="compositionally biased region" description="Basic and acidic residues" evidence="1">
    <location>
        <begin position="37"/>
        <end position="56"/>
    </location>
</feature>
<dbReference type="AlphaFoldDB" id="A0A420H737"/>
<organism evidence="2 3">
    <name type="scientific">Erysiphe neolycopersici</name>
    <dbReference type="NCBI Taxonomy" id="212602"/>
    <lineage>
        <taxon>Eukaryota</taxon>
        <taxon>Fungi</taxon>
        <taxon>Dikarya</taxon>
        <taxon>Ascomycota</taxon>
        <taxon>Pezizomycotina</taxon>
        <taxon>Leotiomycetes</taxon>
        <taxon>Erysiphales</taxon>
        <taxon>Erysiphaceae</taxon>
        <taxon>Erysiphe</taxon>
    </lineage>
</organism>
<evidence type="ECO:0000256" key="1">
    <source>
        <dbReference type="SAM" id="MobiDB-lite"/>
    </source>
</evidence>
<comment type="caution">
    <text evidence="2">The sequence shown here is derived from an EMBL/GenBank/DDBJ whole genome shotgun (WGS) entry which is preliminary data.</text>
</comment>
<dbReference type="Proteomes" id="UP000286134">
    <property type="component" value="Unassembled WGS sequence"/>
</dbReference>
<evidence type="ECO:0000313" key="2">
    <source>
        <dbReference type="EMBL" id="RKF53242.1"/>
    </source>
</evidence>
<feature type="non-terminal residue" evidence="2">
    <location>
        <position position="1"/>
    </location>
</feature>
<proteinExistence type="predicted"/>
<accession>A0A420H737</accession>
<sequence length="56" mass="6246">RWKAAIGLKPLNPQKGLRSKFTQKLIPLASSLKRPRGSFDAEKKPTKKSDCKPEGL</sequence>